<comment type="caution">
    <text evidence="1">The sequence shown here is derived from an EMBL/GenBank/DDBJ whole genome shotgun (WGS) entry which is preliminary data.</text>
</comment>
<sequence length="111" mass="13440">MTSQKFYKIHIFAGDDRRPVNLSRIWCSYGALFVYDEDIHYILMKIKKDEEFRGHRFSKLEDIYLDQFENNKLALLTKSQDMHDSNFVSLQASNPNWFNKNQLFFLCKRYN</sequence>
<organism evidence="1 2">
    <name type="scientific">Thelohanellus kitauei</name>
    <name type="common">Myxosporean</name>
    <dbReference type="NCBI Taxonomy" id="669202"/>
    <lineage>
        <taxon>Eukaryota</taxon>
        <taxon>Metazoa</taxon>
        <taxon>Cnidaria</taxon>
        <taxon>Myxozoa</taxon>
        <taxon>Myxosporea</taxon>
        <taxon>Bivalvulida</taxon>
        <taxon>Platysporina</taxon>
        <taxon>Myxobolidae</taxon>
        <taxon>Thelohanellus</taxon>
    </lineage>
</organism>
<dbReference type="AlphaFoldDB" id="A0A0C2IQV5"/>
<proteinExistence type="predicted"/>
<protein>
    <submittedName>
        <fullName evidence="1">Uncharacterized protein</fullName>
    </submittedName>
</protein>
<evidence type="ECO:0000313" key="1">
    <source>
        <dbReference type="EMBL" id="KII67834.1"/>
    </source>
</evidence>
<dbReference type="Proteomes" id="UP000031668">
    <property type="component" value="Unassembled WGS sequence"/>
</dbReference>
<evidence type="ECO:0000313" key="2">
    <source>
        <dbReference type="Proteomes" id="UP000031668"/>
    </source>
</evidence>
<name>A0A0C2IQV5_THEKT</name>
<accession>A0A0C2IQV5</accession>
<gene>
    <name evidence="1" type="ORF">RF11_05393</name>
</gene>
<reference evidence="1 2" key="1">
    <citation type="journal article" date="2014" name="Genome Biol. Evol.">
        <title>The genome of the myxosporean Thelohanellus kitauei shows adaptations to nutrient acquisition within its fish host.</title>
        <authorList>
            <person name="Yang Y."/>
            <person name="Xiong J."/>
            <person name="Zhou Z."/>
            <person name="Huo F."/>
            <person name="Miao W."/>
            <person name="Ran C."/>
            <person name="Liu Y."/>
            <person name="Zhang J."/>
            <person name="Feng J."/>
            <person name="Wang M."/>
            <person name="Wang M."/>
            <person name="Wang L."/>
            <person name="Yao B."/>
        </authorList>
    </citation>
    <scope>NUCLEOTIDE SEQUENCE [LARGE SCALE GENOMIC DNA]</scope>
    <source>
        <strain evidence="1">Wuqing</strain>
    </source>
</reference>
<dbReference type="EMBL" id="JWZT01003067">
    <property type="protein sequence ID" value="KII67834.1"/>
    <property type="molecule type" value="Genomic_DNA"/>
</dbReference>
<keyword evidence="2" id="KW-1185">Reference proteome</keyword>